<name>A0ACC3C271_PYRYE</name>
<evidence type="ECO:0000313" key="1">
    <source>
        <dbReference type="EMBL" id="KAK1864277.1"/>
    </source>
</evidence>
<accession>A0ACC3C271</accession>
<dbReference type="EMBL" id="CM020619">
    <property type="protein sequence ID" value="KAK1864277.1"/>
    <property type="molecule type" value="Genomic_DNA"/>
</dbReference>
<organism evidence="1 2">
    <name type="scientific">Pyropia yezoensis</name>
    <name type="common">Susabi-nori</name>
    <name type="synonym">Porphyra yezoensis</name>
    <dbReference type="NCBI Taxonomy" id="2788"/>
    <lineage>
        <taxon>Eukaryota</taxon>
        <taxon>Rhodophyta</taxon>
        <taxon>Bangiophyceae</taxon>
        <taxon>Bangiales</taxon>
        <taxon>Bangiaceae</taxon>
        <taxon>Pyropia</taxon>
    </lineage>
</organism>
<keyword evidence="2" id="KW-1185">Reference proteome</keyword>
<gene>
    <name evidence="1" type="ORF">I4F81_006826</name>
</gene>
<protein>
    <submittedName>
        <fullName evidence="1">Uncharacterized protein</fullName>
    </submittedName>
</protein>
<sequence>MVQGERDDDGTSVVSAGESGGLSSPDARPRIRLNNSKAVKGMGSFVNRNKIRAGTALTRVPSRSRENSSGRHLTTSKLRWGKGNRVAQMRKNREHSFTLQGDDDDATAGVPFDPLALLRNTPPTDSVAVQLRHGRMFRGWDSFVMELRAETILLYETSVGEWQESENYTSLVGLFSLMGTRVSRKDGATVRVRKDGESASIDLRFTTDQLANAWEELLSTTAGVRVVGVSDFNVIAAIGKGASGSVFLVRDMKTGSKLALKSIEKKHSVFESRSSHRHAIDERLVMGLTDGHKCFVQLRYAFQTKTKIYLATEFCEGGDVFFYIMQNNGGLDEERACFIAAEVVLALEKLHEIGIIYRDLKPENILLDAEGHIRIADFGLCKLLKDDKLTNTGAPSPVSPEAGTFFATSPAAAARVSGSVAAGRGADRREKGRLRRTKTVCGTHSYVAPEMLKPGGYDQSIDVWCLGIFIYHIMVGRPPFDAQDIDEVKKQFEDFDVPFYDDIMSPDAIALLKGLLQPDVNKRLGCGSSGIAGLKQHPFFRDIDWVALSARKGKHSGGLFTGPYAKPPSCSAAGDSSRNVSQDSGSGRGDGSRDAKEVVSPASGLSDKVVFLDNKSEDDRKLLRNFDLSEWAHVKMDADKDEPTYGDGKLFPVFKARKREMDVDYIANFAFCCASSRQFEH</sequence>
<proteinExistence type="predicted"/>
<comment type="caution">
    <text evidence="1">The sequence shown here is derived from an EMBL/GenBank/DDBJ whole genome shotgun (WGS) entry which is preliminary data.</text>
</comment>
<dbReference type="Proteomes" id="UP000798662">
    <property type="component" value="Chromosome 2"/>
</dbReference>
<evidence type="ECO:0000313" key="2">
    <source>
        <dbReference type="Proteomes" id="UP000798662"/>
    </source>
</evidence>
<reference evidence="1" key="1">
    <citation type="submission" date="2019-11" db="EMBL/GenBank/DDBJ databases">
        <title>Nori genome reveals adaptations in red seaweeds to the harsh intertidal environment.</title>
        <authorList>
            <person name="Wang D."/>
            <person name="Mao Y."/>
        </authorList>
    </citation>
    <scope>NUCLEOTIDE SEQUENCE</scope>
    <source>
        <tissue evidence="1">Gametophyte</tissue>
    </source>
</reference>